<feature type="repeat" description="PPR" evidence="2">
    <location>
        <begin position="424"/>
        <end position="458"/>
    </location>
</feature>
<dbReference type="Proteomes" id="UP001412067">
    <property type="component" value="Unassembled WGS sequence"/>
</dbReference>
<dbReference type="InterPro" id="IPR002885">
    <property type="entry name" value="PPR_rpt"/>
</dbReference>
<gene>
    <name evidence="3" type="primary">PCMP-E94</name>
    <name evidence="3" type="ORF">KSP40_PGU008488</name>
</gene>
<dbReference type="Pfam" id="PF01535">
    <property type="entry name" value="PPR"/>
    <property type="match status" value="2"/>
</dbReference>
<feature type="repeat" description="PPR" evidence="2">
    <location>
        <begin position="120"/>
        <end position="154"/>
    </location>
</feature>
<feature type="repeat" description="PPR" evidence="2">
    <location>
        <begin position="221"/>
        <end position="255"/>
    </location>
</feature>
<evidence type="ECO:0000256" key="2">
    <source>
        <dbReference type="PROSITE-ProRule" id="PRU00708"/>
    </source>
</evidence>
<dbReference type="PANTHER" id="PTHR47926:SF417">
    <property type="entry name" value="PENTACOTRIPEPTIDE-REPEAT REGION OF PRORP DOMAIN-CONTAINING PROTEIN"/>
    <property type="match status" value="1"/>
</dbReference>
<accession>A0ABR2LGG8</accession>
<dbReference type="InterPro" id="IPR011990">
    <property type="entry name" value="TPR-like_helical_dom_sf"/>
</dbReference>
<organism evidence="3 4">
    <name type="scientific">Platanthera guangdongensis</name>
    <dbReference type="NCBI Taxonomy" id="2320717"/>
    <lineage>
        <taxon>Eukaryota</taxon>
        <taxon>Viridiplantae</taxon>
        <taxon>Streptophyta</taxon>
        <taxon>Embryophyta</taxon>
        <taxon>Tracheophyta</taxon>
        <taxon>Spermatophyta</taxon>
        <taxon>Magnoliopsida</taxon>
        <taxon>Liliopsida</taxon>
        <taxon>Asparagales</taxon>
        <taxon>Orchidaceae</taxon>
        <taxon>Orchidoideae</taxon>
        <taxon>Orchideae</taxon>
        <taxon>Orchidinae</taxon>
        <taxon>Platanthera</taxon>
    </lineage>
</organism>
<sequence>MSNLGVGEILRSKAAISCLPDLTREVESRVISSCNLGRLKEALEALLCHRIPLPSYTYSHFLQLCIDSNAKEEGIILREHLLSIQYQPNLHLDNKFIIFFVKSGNLVSARMVFDGMPERNIISWTAVMSGYSQNGFMGEALDTFTLMRREGNRANQFTYVSVLKACTGINCIKSGLQIQSCIEKSRFEENLYVNSALVDLHLKCGLLEDAQSCFGRIENRDVVLWNSMIGGHAVRGMAHDSFRWFVSMLREGKLPDHFTFASILRACSVVKDFVSADKVHSFIIKSGFANHFIVSGSLIDAYVKCRRMYSARLLYDSLHDQDIISCTSLITGYSSDKTYSRDAVNLFLKINQTSMKIDNVLLCSMLKISANEASLDFGRQIHACAVKKRFNDDVALQNSIVDMYGKSGELQDARLAFDEMQITNVISWTSLITGYGKHGHGEDAVTLFKKMETDGVKPNDVTFLSLISACSHSGLTGKGMNFFDLMVQKYDIQPRSEHYSCVVDLLGRGGLLNEAYTVVKNMNVEPNVSIWGAMLGACRIHGNRSLGEVAASNLLTLCPQKSVNYVVLANIFATDSLWENAWRTRMLMEQESRQKVAGFSCIN</sequence>
<protein>
    <submittedName>
        <fullName evidence="3">Pentatricopeptide repeat-containing protein</fullName>
    </submittedName>
</protein>
<dbReference type="InterPro" id="IPR046848">
    <property type="entry name" value="E_motif"/>
</dbReference>
<evidence type="ECO:0000313" key="4">
    <source>
        <dbReference type="Proteomes" id="UP001412067"/>
    </source>
</evidence>
<dbReference type="Pfam" id="PF20431">
    <property type="entry name" value="E_motif"/>
    <property type="match status" value="1"/>
</dbReference>
<dbReference type="EMBL" id="JBBWWR010000020">
    <property type="protein sequence ID" value="KAK8940098.1"/>
    <property type="molecule type" value="Genomic_DNA"/>
</dbReference>
<evidence type="ECO:0000256" key="1">
    <source>
        <dbReference type="ARBA" id="ARBA00022737"/>
    </source>
</evidence>
<dbReference type="PANTHER" id="PTHR47926">
    <property type="entry name" value="PENTATRICOPEPTIDE REPEAT-CONTAINING PROTEIN"/>
    <property type="match status" value="1"/>
</dbReference>
<keyword evidence="4" id="KW-1185">Reference proteome</keyword>
<dbReference type="NCBIfam" id="TIGR00756">
    <property type="entry name" value="PPR"/>
    <property type="match status" value="3"/>
</dbReference>
<proteinExistence type="predicted"/>
<reference evidence="3 4" key="1">
    <citation type="journal article" date="2022" name="Nat. Plants">
        <title>Genomes of leafy and leafless Platanthera orchids illuminate the evolution of mycoheterotrophy.</title>
        <authorList>
            <person name="Li M.H."/>
            <person name="Liu K.W."/>
            <person name="Li Z."/>
            <person name="Lu H.C."/>
            <person name="Ye Q.L."/>
            <person name="Zhang D."/>
            <person name="Wang J.Y."/>
            <person name="Li Y.F."/>
            <person name="Zhong Z.M."/>
            <person name="Liu X."/>
            <person name="Yu X."/>
            <person name="Liu D.K."/>
            <person name="Tu X.D."/>
            <person name="Liu B."/>
            <person name="Hao Y."/>
            <person name="Liao X.Y."/>
            <person name="Jiang Y.T."/>
            <person name="Sun W.H."/>
            <person name="Chen J."/>
            <person name="Chen Y.Q."/>
            <person name="Ai Y."/>
            <person name="Zhai J.W."/>
            <person name="Wu S.S."/>
            <person name="Zhou Z."/>
            <person name="Hsiao Y.Y."/>
            <person name="Wu W.L."/>
            <person name="Chen Y.Y."/>
            <person name="Lin Y.F."/>
            <person name="Hsu J.L."/>
            <person name="Li C.Y."/>
            <person name="Wang Z.W."/>
            <person name="Zhao X."/>
            <person name="Zhong W.Y."/>
            <person name="Ma X.K."/>
            <person name="Ma L."/>
            <person name="Huang J."/>
            <person name="Chen G.Z."/>
            <person name="Huang M.Z."/>
            <person name="Huang L."/>
            <person name="Peng D.H."/>
            <person name="Luo Y.B."/>
            <person name="Zou S.Q."/>
            <person name="Chen S.P."/>
            <person name="Lan S."/>
            <person name="Tsai W.C."/>
            <person name="Van de Peer Y."/>
            <person name="Liu Z.J."/>
        </authorList>
    </citation>
    <scope>NUCLEOTIDE SEQUENCE [LARGE SCALE GENOMIC DNA]</scope>
    <source>
        <strain evidence="3">Lor288</strain>
    </source>
</reference>
<dbReference type="Pfam" id="PF13041">
    <property type="entry name" value="PPR_2"/>
    <property type="match status" value="3"/>
</dbReference>
<dbReference type="Gene3D" id="1.25.40.10">
    <property type="entry name" value="Tetratricopeptide repeat domain"/>
    <property type="match status" value="4"/>
</dbReference>
<dbReference type="InterPro" id="IPR046960">
    <property type="entry name" value="PPR_At4g14850-like_plant"/>
</dbReference>
<evidence type="ECO:0000313" key="3">
    <source>
        <dbReference type="EMBL" id="KAK8940098.1"/>
    </source>
</evidence>
<dbReference type="PROSITE" id="PS51375">
    <property type="entry name" value="PPR"/>
    <property type="match status" value="3"/>
</dbReference>
<keyword evidence="1" id="KW-0677">Repeat</keyword>
<name>A0ABR2LGG8_9ASPA</name>
<comment type="caution">
    <text evidence="3">The sequence shown here is derived from an EMBL/GenBank/DDBJ whole genome shotgun (WGS) entry which is preliminary data.</text>
</comment>